<evidence type="ECO:0000256" key="6">
    <source>
        <dbReference type="ARBA" id="ARBA00023098"/>
    </source>
</evidence>
<dbReference type="PANTHER" id="PTHR43159">
    <property type="entry name" value="ENOYL-[ACYL-CARRIER-PROTEIN] REDUCTASE"/>
    <property type="match status" value="1"/>
</dbReference>
<keyword evidence="9" id="KW-1185">Reference proteome</keyword>
<comment type="pathway">
    <text evidence="1">Lipid metabolism.</text>
</comment>
<evidence type="ECO:0000313" key="8">
    <source>
        <dbReference type="EMBL" id="EOY32457.1"/>
    </source>
</evidence>
<sequence length="377" mass="40546">STNFAWLSCRKTQQNKFLCENTSISLNSLKIFFSSCSLSSSSVSALALSASRRILLSAVKYNFLRMAATAASSLQIAAARPCISSPHRFVEAGVSILGANSKSVSWTKLTSACNISSLEPFRRSFTSSPAKFKKVVTKAMSESSEKKPVSGLAIDLKGKRAFIAGVADDNGYGWAIAKSLAAAGAEILVGTWVPALNIFETSLRRGKFDESRVLPDGSLMEITKVYPLDAVFDNLDAVPEDIKTNKRYAGSSNWTVQEVAESVKQDFGSIDILVHSLANGPEVSKPLLETSRNGYLAALSASSYSYVSLLKHFLPLMKPAGGSSISLTYIASERIIPGYGGGMSSAKAALESDTRVYLLLKQEEKTKLGSTQYLRVL</sequence>
<name>A0A061GTF2_THECC</name>
<reference evidence="8 9" key="1">
    <citation type="journal article" date="2013" name="Genome Biol.">
        <title>The genome sequence of the most widely cultivated cacao type and its use to identify candidate genes regulating pod color.</title>
        <authorList>
            <person name="Motamayor J.C."/>
            <person name="Mockaitis K."/>
            <person name="Schmutz J."/>
            <person name="Haiminen N."/>
            <person name="Iii D.L."/>
            <person name="Cornejo O."/>
            <person name="Findley S.D."/>
            <person name="Zheng P."/>
            <person name="Utro F."/>
            <person name="Royaert S."/>
            <person name="Saski C."/>
            <person name="Jenkins J."/>
            <person name="Podicheti R."/>
            <person name="Zhao M."/>
            <person name="Scheffler B.E."/>
            <person name="Stack J.C."/>
            <person name="Feltus F.A."/>
            <person name="Mustiga G.M."/>
            <person name="Amores F."/>
            <person name="Phillips W."/>
            <person name="Marelli J.P."/>
            <person name="May G.D."/>
            <person name="Shapiro H."/>
            <person name="Ma J."/>
            <person name="Bustamante C.D."/>
            <person name="Schnell R.J."/>
            <person name="Main D."/>
            <person name="Gilbert D."/>
            <person name="Parida L."/>
            <person name="Kuhn D.N."/>
        </authorList>
    </citation>
    <scope>NUCLEOTIDE SEQUENCE [LARGE SCALE GENOMIC DNA]</scope>
    <source>
        <strain evidence="9">cv. Matina 1-6</strain>
    </source>
</reference>
<keyword evidence="3" id="KW-0444">Lipid biosynthesis</keyword>
<keyword evidence="7" id="KW-0275">Fatty acid biosynthesis</keyword>
<accession>A0A061GTF2</accession>
<keyword evidence="5" id="KW-0560">Oxidoreductase</keyword>
<evidence type="ECO:0000256" key="5">
    <source>
        <dbReference type="ARBA" id="ARBA00023002"/>
    </source>
</evidence>
<dbReference type="GO" id="GO:0004318">
    <property type="term" value="F:enoyl-[acyl-carrier-protein] reductase (NADH) activity"/>
    <property type="evidence" value="ECO:0007669"/>
    <property type="project" value="InterPro"/>
</dbReference>
<comment type="similarity">
    <text evidence="2">Belongs to the short-chain dehydrogenases/reductases (SDR) family. FabI subfamily.</text>
</comment>
<evidence type="ECO:0000256" key="1">
    <source>
        <dbReference type="ARBA" id="ARBA00005189"/>
    </source>
</evidence>
<dbReference type="InterPro" id="IPR002347">
    <property type="entry name" value="SDR_fam"/>
</dbReference>
<evidence type="ECO:0000256" key="3">
    <source>
        <dbReference type="ARBA" id="ARBA00022516"/>
    </source>
</evidence>
<evidence type="ECO:0000313" key="9">
    <source>
        <dbReference type="Proteomes" id="UP000026915"/>
    </source>
</evidence>
<dbReference type="GO" id="GO:0006633">
    <property type="term" value="P:fatty acid biosynthetic process"/>
    <property type="evidence" value="ECO:0007669"/>
    <property type="project" value="UniProtKB-KW"/>
</dbReference>
<dbReference type="InterPro" id="IPR036291">
    <property type="entry name" value="NAD(P)-bd_dom_sf"/>
</dbReference>
<dbReference type="AlphaFoldDB" id="A0A061GTF2"/>
<protein>
    <submittedName>
        <fullName evidence="8">NAD(P)-binding Rossmann-fold superfamily protein isoform 2</fullName>
    </submittedName>
</protein>
<evidence type="ECO:0000256" key="7">
    <source>
        <dbReference type="ARBA" id="ARBA00023160"/>
    </source>
</evidence>
<dbReference type="Proteomes" id="UP000026915">
    <property type="component" value="Chromosome 9"/>
</dbReference>
<proteinExistence type="inferred from homology"/>
<dbReference type="PANTHER" id="PTHR43159:SF2">
    <property type="entry name" value="ENOYL-[ACYL-CARRIER-PROTEIN] REDUCTASE [NADH], CHLOROPLASTIC"/>
    <property type="match status" value="1"/>
</dbReference>
<dbReference type="InterPro" id="IPR014358">
    <property type="entry name" value="Enoyl-ACP_Rdtase_NADH"/>
</dbReference>
<dbReference type="Pfam" id="PF13561">
    <property type="entry name" value="adh_short_C2"/>
    <property type="match status" value="1"/>
</dbReference>
<gene>
    <name evidence="8" type="ORF">TCM_040401</name>
</gene>
<dbReference type="SUPFAM" id="SSF51735">
    <property type="entry name" value="NAD(P)-binding Rossmann-fold domains"/>
    <property type="match status" value="1"/>
</dbReference>
<keyword evidence="4" id="KW-0276">Fatty acid metabolism</keyword>
<dbReference type="EMBL" id="CM001887">
    <property type="protein sequence ID" value="EOY32457.1"/>
    <property type="molecule type" value="Genomic_DNA"/>
</dbReference>
<dbReference type="Gene3D" id="3.40.50.720">
    <property type="entry name" value="NAD(P)-binding Rossmann-like Domain"/>
    <property type="match status" value="1"/>
</dbReference>
<evidence type="ECO:0000256" key="2">
    <source>
        <dbReference type="ARBA" id="ARBA00009233"/>
    </source>
</evidence>
<dbReference type="Gramene" id="EOY32457">
    <property type="protein sequence ID" value="EOY32457"/>
    <property type="gene ID" value="TCM_040401"/>
</dbReference>
<keyword evidence="6" id="KW-0443">Lipid metabolism</keyword>
<organism evidence="8 9">
    <name type="scientific">Theobroma cacao</name>
    <name type="common">Cacao</name>
    <name type="synonym">Cocoa</name>
    <dbReference type="NCBI Taxonomy" id="3641"/>
    <lineage>
        <taxon>Eukaryota</taxon>
        <taxon>Viridiplantae</taxon>
        <taxon>Streptophyta</taxon>
        <taxon>Embryophyta</taxon>
        <taxon>Tracheophyta</taxon>
        <taxon>Spermatophyta</taxon>
        <taxon>Magnoliopsida</taxon>
        <taxon>eudicotyledons</taxon>
        <taxon>Gunneridae</taxon>
        <taxon>Pentapetalae</taxon>
        <taxon>rosids</taxon>
        <taxon>malvids</taxon>
        <taxon>Malvales</taxon>
        <taxon>Malvaceae</taxon>
        <taxon>Byttnerioideae</taxon>
        <taxon>Theobroma</taxon>
    </lineage>
</organism>
<evidence type="ECO:0000256" key="4">
    <source>
        <dbReference type="ARBA" id="ARBA00022832"/>
    </source>
</evidence>
<feature type="non-terminal residue" evidence="8">
    <location>
        <position position="1"/>
    </location>
</feature>